<keyword evidence="1" id="KW-0472">Membrane</keyword>
<evidence type="ECO:0000313" key="3">
    <source>
        <dbReference type="EMBL" id="HHP05292.1"/>
    </source>
</evidence>
<sequence length="122" mass="13423">MSAGRTPHPKRWVPTYIVLLASLLILSAALALQYLRTGSDSYLVSAAFVAIIAVYTGWSFARLISLKVAPKSLVTLLKCTSCGHEVVRGYREGDTLFTELDQCPKCGSRMVAEGIFLKEEKR</sequence>
<gene>
    <name evidence="3" type="ORF">ENM88_06075</name>
    <name evidence="2" type="ORF">ENP77_02995</name>
</gene>
<keyword evidence="1" id="KW-0812">Transmembrane</keyword>
<proteinExistence type="predicted"/>
<comment type="caution">
    <text evidence="2">The sequence shown here is derived from an EMBL/GenBank/DDBJ whole genome shotgun (WGS) entry which is preliminary data.</text>
</comment>
<keyword evidence="1" id="KW-1133">Transmembrane helix</keyword>
<feature type="transmembrane region" description="Helical" evidence="1">
    <location>
        <begin position="41"/>
        <end position="61"/>
    </location>
</feature>
<feature type="transmembrane region" description="Helical" evidence="1">
    <location>
        <begin position="12"/>
        <end position="35"/>
    </location>
</feature>
<dbReference type="EMBL" id="DRZM01000174">
    <property type="protein sequence ID" value="HHP05292.1"/>
    <property type="molecule type" value="Genomic_DNA"/>
</dbReference>
<protein>
    <submittedName>
        <fullName evidence="2">Uncharacterized protein</fullName>
    </submittedName>
</protein>
<evidence type="ECO:0000256" key="1">
    <source>
        <dbReference type="SAM" id="Phobius"/>
    </source>
</evidence>
<evidence type="ECO:0000313" key="2">
    <source>
        <dbReference type="EMBL" id="HEB48745.1"/>
    </source>
</evidence>
<reference evidence="2" key="1">
    <citation type="journal article" date="2020" name="mSystems">
        <title>Genome- and Community-Level Interaction Insights into Carbon Utilization and Element Cycling Functions of Hydrothermarchaeota in Hydrothermal Sediment.</title>
        <authorList>
            <person name="Zhou Z."/>
            <person name="Liu Y."/>
            <person name="Xu W."/>
            <person name="Pan J."/>
            <person name="Luo Z.H."/>
            <person name="Li M."/>
        </authorList>
    </citation>
    <scope>NUCLEOTIDE SEQUENCE [LARGE SCALE GENOMIC DNA]</scope>
    <source>
        <strain evidence="3">SpSt-1125</strain>
        <strain evidence="2">SpSt-25</strain>
    </source>
</reference>
<organism evidence="2">
    <name type="scientific">Thermofilum pendens</name>
    <dbReference type="NCBI Taxonomy" id="2269"/>
    <lineage>
        <taxon>Archaea</taxon>
        <taxon>Thermoproteota</taxon>
        <taxon>Thermoprotei</taxon>
        <taxon>Thermofilales</taxon>
        <taxon>Thermofilaceae</taxon>
        <taxon>Thermofilum</taxon>
    </lineage>
</organism>
<accession>A0A7C1TB49</accession>
<dbReference type="EMBL" id="DSKP01000104">
    <property type="protein sequence ID" value="HEB48745.1"/>
    <property type="molecule type" value="Genomic_DNA"/>
</dbReference>
<name>A0A7C1TB49_THEPE</name>
<dbReference type="AlphaFoldDB" id="A0A7C1TB49"/>